<feature type="transmembrane region" description="Helical" evidence="1">
    <location>
        <begin position="141"/>
        <end position="162"/>
    </location>
</feature>
<accession>A0A5N7BMM7</accession>
<keyword evidence="3" id="KW-0012">Acyltransferase</keyword>
<evidence type="ECO:0000259" key="2">
    <source>
        <dbReference type="Pfam" id="PF01757"/>
    </source>
</evidence>
<evidence type="ECO:0000313" key="3">
    <source>
        <dbReference type="EMBL" id="KAE8383084.1"/>
    </source>
</evidence>
<proteinExistence type="predicted"/>
<dbReference type="OrthoDB" id="5819582at2759"/>
<sequence>MERTKWLDGLRGIAAAIVAFDHYFMGEVWHPFLSFWGDPPEGNRRFIQLPPIRILFSAHAMVTLFMVISGYAISINILKARPSAQYYTRISSAVLRRPFRIYLPVLVMATISQLLFFFNLYNWTFDEGLLKGLEPWKAPWAHIKWLFIYMADSLNIIAFEYNGGFNGQLWTMPVEFRGSNVIFLLLMALSAWRPKLRFWFLPPLGLYFLWYGIWDIFGFIWGLWLAERAAAAAPANGTNTAHTAAANNDDDDEEKLSLFPFSRSNWKERLLSRRNFTISRITTVISFLLGYHLLCLGDDGHLTPGYQFLSVFQPAKWKDNWQVIHWCWKSVGAALMVYAISESRLLQRPFNTRPVQYLGKISFSLYLVHQAVYHLWRDPVRNYIWLLANGSPYPGSVEATANDPMSFHVAWWASGIILGTVVIYASHYYTIYVDNKCVALTKRVEKWLTA</sequence>
<evidence type="ECO:0000256" key="1">
    <source>
        <dbReference type="SAM" id="Phobius"/>
    </source>
</evidence>
<feature type="transmembrane region" description="Helical" evidence="1">
    <location>
        <begin position="12"/>
        <end position="32"/>
    </location>
</feature>
<feature type="transmembrane region" description="Helical" evidence="1">
    <location>
        <begin position="409"/>
        <end position="433"/>
    </location>
</feature>
<keyword evidence="1" id="KW-0812">Transmembrane</keyword>
<feature type="domain" description="Acyltransferase 3" evidence="2">
    <location>
        <begin position="5"/>
        <end position="422"/>
    </location>
</feature>
<feature type="transmembrane region" description="Helical" evidence="1">
    <location>
        <begin position="174"/>
        <end position="192"/>
    </location>
</feature>
<dbReference type="InterPro" id="IPR002656">
    <property type="entry name" value="Acyl_transf_3_dom"/>
</dbReference>
<protein>
    <submittedName>
        <fullName evidence="3">Acyltransferase 3</fullName>
    </submittedName>
</protein>
<feature type="transmembrane region" description="Helical" evidence="1">
    <location>
        <begin position="52"/>
        <end position="78"/>
    </location>
</feature>
<keyword evidence="4" id="KW-1185">Reference proteome</keyword>
<reference evidence="3 4" key="1">
    <citation type="submission" date="2019-04" db="EMBL/GenBank/DDBJ databases">
        <title>Friends and foes A comparative genomics studyof 23 Aspergillus species from section Flavi.</title>
        <authorList>
            <consortium name="DOE Joint Genome Institute"/>
            <person name="Kjaerbolling I."/>
            <person name="Vesth T."/>
            <person name="Frisvad J.C."/>
            <person name="Nybo J.L."/>
            <person name="Theobald S."/>
            <person name="Kildgaard S."/>
            <person name="Isbrandt T."/>
            <person name="Kuo A."/>
            <person name="Sato A."/>
            <person name="Lyhne E.K."/>
            <person name="Kogle M.E."/>
            <person name="Wiebenga A."/>
            <person name="Kun R.S."/>
            <person name="Lubbers R.J."/>
            <person name="Makela M.R."/>
            <person name="Barry K."/>
            <person name="Chovatia M."/>
            <person name="Clum A."/>
            <person name="Daum C."/>
            <person name="Haridas S."/>
            <person name="He G."/>
            <person name="LaButti K."/>
            <person name="Lipzen A."/>
            <person name="Mondo S."/>
            <person name="Riley R."/>
            <person name="Salamov A."/>
            <person name="Simmons B.A."/>
            <person name="Magnuson J.K."/>
            <person name="Henrissat B."/>
            <person name="Mortensen U.H."/>
            <person name="Larsen T.O."/>
            <person name="Devries R.P."/>
            <person name="Grigoriev I.V."/>
            <person name="Machida M."/>
            <person name="Baker S.E."/>
            <person name="Andersen M.R."/>
        </authorList>
    </citation>
    <scope>NUCLEOTIDE SEQUENCE [LARGE SCALE GENOMIC DNA]</scope>
    <source>
        <strain evidence="3 4">IBT 29228</strain>
    </source>
</reference>
<feature type="transmembrane region" description="Helical" evidence="1">
    <location>
        <begin position="277"/>
        <end position="294"/>
    </location>
</feature>
<dbReference type="Pfam" id="PF01757">
    <property type="entry name" value="Acyl_transf_3"/>
    <property type="match status" value="1"/>
</dbReference>
<dbReference type="InterPro" id="IPR050879">
    <property type="entry name" value="Acyltransferase_3"/>
</dbReference>
<gene>
    <name evidence="3" type="ORF">BDV26DRAFT_180497</name>
</gene>
<keyword evidence="1" id="KW-1133">Transmembrane helix</keyword>
<keyword evidence="1" id="KW-0472">Membrane</keyword>
<feature type="transmembrane region" description="Helical" evidence="1">
    <location>
        <begin position="99"/>
        <end position="121"/>
    </location>
</feature>
<dbReference type="Proteomes" id="UP000326198">
    <property type="component" value="Unassembled WGS sequence"/>
</dbReference>
<organism evidence="3 4">
    <name type="scientific">Aspergillus bertholletiae</name>
    <dbReference type="NCBI Taxonomy" id="1226010"/>
    <lineage>
        <taxon>Eukaryota</taxon>
        <taxon>Fungi</taxon>
        <taxon>Dikarya</taxon>
        <taxon>Ascomycota</taxon>
        <taxon>Pezizomycotina</taxon>
        <taxon>Eurotiomycetes</taxon>
        <taxon>Eurotiomycetidae</taxon>
        <taxon>Eurotiales</taxon>
        <taxon>Aspergillaceae</taxon>
        <taxon>Aspergillus</taxon>
        <taxon>Aspergillus subgen. Circumdati</taxon>
    </lineage>
</organism>
<feature type="transmembrane region" description="Helical" evidence="1">
    <location>
        <begin position="204"/>
        <end position="226"/>
    </location>
</feature>
<dbReference type="EMBL" id="ML736157">
    <property type="protein sequence ID" value="KAE8383084.1"/>
    <property type="molecule type" value="Genomic_DNA"/>
</dbReference>
<keyword evidence="3" id="KW-0808">Transferase</keyword>
<name>A0A5N7BMM7_9EURO</name>
<dbReference type="AlphaFoldDB" id="A0A5N7BMM7"/>
<evidence type="ECO:0000313" key="4">
    <source>
        <dbReference type="Proteomes" id="UP000326198"/>
    </source>
</evidence>
<dbReference type="PANTHER" id="PTHR23028">
    <property type="entry name" value="ACETYLTRANSFERASE"/>
    <property type="match status" value="1"/>
</dbReference>
<dbReference type="GO" id="GO:0016747">
    <property type="term" value="F:acyltransferase activity, transferring groups other than amino-acyl groups"/>
    <property type="evidence" value="ECO:0007669"/>
    <property type="project" value="InterPro"/>
</dbReference>
<dbReference type="PANTHER" id="PTHR23028:SF134">
    <property type="entry name" value="PUTATIVE (AFU_ORTHOLOGUE AFUA_4G08520)-RELATED"/>
    <property type="match status" value="1"/>
</dbReference>